<dbReference type="RefSeq" id="XP_001880479.1">
    <property type="nucleotide sequence ID" value="XM_001880444.1"/>
</dbReference>
<gene>
    <name evidence="1" type="ORF">LACBIDRAFT_296505</name>
</gene>
<name>B0D8Z8_LACBS</name>
<dbReference type="InParanoid" id="B0D8Z8"/>
<dbReference type="HOGENOM" id="CLU_748159_0_0_1"/>
<dbReference type="KEGG" id="lbc:LACBIDRAFT_296505"/>
<proteinExistence type="predicted"/>
<evidence type="ECO:0000313" key="2">
    <source>
        <dbReference type="Proteomes" id="UP000001194"/>
    </source>
</evidence>
<protein>
    <submittedName>
        <fullName evidence="1">Predicted protein</fullName>
    </submittedName>
</protein>
<reference evidence="1 2" key="1">
    <citation type="journal article" date="2008" name="Nature">
        <title>The genome of Laccaria bicolor provides insights into mycorrhizal symbiosis.</title>
        <authorList>
            <person name="Martin F."/>
            <person name="Aerts A."/>
            <person name="Ahren D."/>
            <person name="Brun A."/>
            <person name="Danchin E.G.J."/>
            <person name="Duchaussoy F."/>
            <person name="Gibon J."/>
            <person name="Kohler A."/>
            <person name="Lindquist E."/>
            <person name="Pereda V."/>
            <person name="Salamov A."/>
            <person name="Shapiro H.J."/>
            <person name="Wuyts J."/>
            <person name="Blaudez D."/>
            <person name="Buee M."/>
            <person name="Brokstein P."/>
            <person name="Canbaeck B."/>
            <person name="Cohen D."/>
            <person name="Courty P.E."/>
            <person name="Coutinho P.M."/>
            <person name="Delaruelle C."/>
            <person name="Detter J.C."/>
            <person name="Deveau A."/>
            <person name="DiFazio S."/>
            <person name="Duplessis S."/>
            <person name="Fraissinet-Tachet L."/>
            <person name="Lucic E."/>
            <person name="Frey-Klett P."/>
            <person name="Fourrey C."/>
            <person name="Feussner I."/>
            <person name="Gay G."/>
            <person name="Grimwood J."/>
            <person name="Hoegger P.J."/>
            <person name="Jain P."/>
            <person name="Kilaru S."/>
            <person name="Labbe J."/>
            <person name="Lin Y.C."/>
            <person name="Legue V."/>
            <person name="Le Tacon F."/>
            <person name="Marmeisse R."/>
            <person name="Melayah D."/>
            <person name="Montanini B."/>
            <person name="Muratet M."/>
            <person name="Nehls U."/>
            <person name="Niculita-Hirzel H."/>
            <person name="Oudot-Le Secq M.P."/>
            <person name="Peter M."/>
            <person name="Quesneville H."/>
            <person name="Rajashekar B."/>
            <person name="Reich M."/>
            <person name="Rouhier N."/>
            <person name="Schmutz J."/>
            <person name="Yin T."/>
            <person name="Chalot M."/>
            <person name="Henrissat B."/>
            <person name="Kuees U."/>
            <person name="Lucas S."/>
            <person name="Van de Peer Y."/>
            <person name="Podila G.K."/>
            <person name="Polle A."/>
            <person name="Pukkila P.J."/>
            <person name="Richardson P.M."/>
            <person name="Rouze P."/>
            <person name="Sanders I.R."/>
            <person name="Stajich J.E."/>
            <person name="Tunlid A."/>
            <person name="Tuskan G."/>
            <person name="Grigoriev I.V."/>
        </authorList>
    </citation>
    <scope>NUCLEOTIDE SEQUENCE [LARGE SCALE GENOMIC DNA]</scope>
    <source>
        <strain evidence="2">S238N-H82 / ATCC MYA-4686</strain>
    </source>
</reference>
<accession>B0D8Z8</accession>
<dbReference type="AlphaFoldDB" id="B0D8Z8"/>
<dbReference type="Proteomes" id="UP000001194">
    <property type="component" value="Unassembled WGS sequence"/>
</dbReference>
<organism evidence="2">
    <name type="scientific">Laccaria bicolor (strain S238N-H82 / ATCC MYA-4686)</name>
    <name type="common">Bicoloured deceiver</name>
    <name type="synonym">Laccaria laccata var. bicolor</name>
    <dbReference type="NCBI Taxonomy" id="486041"/>
    <lineage>
        <taxon>Eukaryota</taxon>
        <taxon>Fungi</taxon>
        <taxon>Dikarya</taxon>
        <taxon>Basidiomycota</taxon>
        <taxon>Agaricomycotina</taxon>
        <taxon>Agaricomycetes</taxon>
        <taxon>Agaricomycetidae</taxon>
        <taxon>Agaricales</taxon>
        <taxon>Agaricineae</taxon>
        <taxon>Hydnangiaceae</taxon>
        <taxon>Laccaria</taxon>
    </lineage>
</organism>
<dbReference type="EMBL" id="DS547100">
    <property type="protein sequence ID" value="EDR09166.1"/>
    <property type="molecule type" value="Genomic_DNA"/>
</dbReference>
<dbReference type="OrthoDB" id="2634326at2759"/>
<evidence type="ECO:0000313" key="1">
    <source>
        <dbReference type="EMBL" id="EDR09166.1"/>
    </source>
</evidence>
<keyword evidence="2" id="KW-1185">Reference proteome</keyword>
<dbReference type="GeneID" id="6075762"/>
<sequence>MASRTVRPDPLAHSYGSPDVFGRYHNPNGDTIFQFHERPEGESEFTAYDALSLAELNEAYRALNSDPTPPPYLEPGQTIPKRMIVTSPNMCWMPFISLLPRPVRARADGRFAWANFTVCPQWFIDSQWHLPFVKARPPEATIKNHELSFCWWDLGDNHFVEAKGSAFRDLGTLREDIADSLRNEARKLQSACREIKQLKDYGRLFYLANKTVDAALQLKFCTFSKHDLVYRIAGFQCVYLETLTMFDWHTKWAFHLNEPTGKIHEVDESIMGAITDSTECIAMLYRVGAPGWYVRPPANLSTNMIIRMIVPPGWEKMPVIQG</sequence>